<gene>
    <name evidence="2" type="ORF">NTE_00281</name>
</gene>
<dbReference type="AlphaFoldDB" id="A0A075MM77"/>
<organism evidence="2 3">
    <name type="scientific">Candidatus Nitrososphaera evergladensis SR1</name>
    <dbReference type="NCBI Taxonomy" id="1459636"/>
    <lineage>
        <taxon>Archaea</taxon>
        <taxon>Nitrososphaerota</taxon>
        <taxon>Nitrososphaeria</taxon>
        <taxon>Nitrososphaerales</taxon>
        <taxon>Nitrososphaeraceae</taxon>
        <taxon>Nitrososphaera</taxon>
    </lineage>
</organism>
<evidence type="ECO:0000313" key="3">
    <source>
        <dbReference type="Proteomes" id="UP000028194"/>
    </source>
</evidence>
<accession>A0A075MM77</accession>
<reference evidence="2 3" key="1">
    <citation type="journal article" date="2014" name="PLoS ONE">
        <title>Genome Sequence of Candidatus Nitrososphaera evergladensis from Group I.1b Enriched from Everglades Soil Reveals Novel Genomic Features of the Ammonia-Oxidizing Archaea.</title>
        <authorList>
            <person name="Zhalnina K.V."/>
            <person name="Dias R."/>
            <person name="Leonard M.T."/>
            <person name="Dorr de Quadros P."/>
            <person name="Camargo F.A."/>
            <person name="Drew J.C."/>
            <person name="Farmerie W.G."/>
            <person name="Daroub S.H."/>
            <person name="Triplett E.W."/>
        </authorList>
    </citation>
    <scope>NUCLEOTIDE SEQUENCE [LARGE SCALE GENOMIC DNA]</scope>
    <source>
        <strain evidence="2 3">SR1</strain>
    </source>
</reference>
<dbReference type="EMBL" id="CP007174">
    <property type="protein sequence ID" value="AIF82363.1"/>
    <property type="molecule type" value="Genomic_DNA"/>
</dbReference>
<sequence>MRVWQCGICGYWSERIRNVERHNKSIHAGAAVVLPAYATLVIEPSYRITLLGSPPLAAHDTRMVPATLDGERASAAKKPFSLAEHMNSQFEKHIKPIEEFQKTLNRIQRLRGIEGFSASIPIQPAAFPIHYSPVKTVGIEGTICDKCFTIVLTHIPHSPRPEEFQLPIESSHGCKGEREFPSKIAREDEKLLVQEKMVNKLFEEVKMWLKDKEIVLEVEKLEDDYTPHSSASVITYKPESADLDLLAREACTMPINDEELKSFLKDAHSTIGIYKEVAKDSEINHYYRLSIQGKAREEPPTTGDAATGAGNNTTTTNATAAIASASNGTPENKWEEHKKATTATLKEKQQEATDDPSSGGGSSKTSNETTKTAAEATTSPKFGGIDLVVCNECCNPYVIPIFIPRNPELEKLFHYQCPGKAMFESEEARLERVRKSEADGVQLLFEAARICMPEGKIALAVTKIEPRNPSLAKYAIQHDGKDPGHYLSRAAKDGIASLDENELRDFLAHNKSTYGYYEIPSNGEQYFAAIIQNQTKEANATKSLPGDREVTTTSTTKEANRVPNKDMKSEQGELL</sequence>
<keyword evidence="3" id="KW-1185">Reference proteome</keyword>
<feature type="region of interest" description="Disordered" evidence="1">
    <location>
        <begin position="538"/>
        <end position="575"/>
    </location>
</feature>
<feature type="compositionally biased region" description="Low complexity" evidence="1">
    <location>
        <begin position="363"/>
        <end position="375"/>
    </location>
</feature>
<evidence type="ECO:0000313" key="2">
    <source>
        <dbReference type="EMBL" id="AIF82363.1"/>
    </source>
</evidence>
<feature type="compositionally biased region" description="Basic and acidic residues" evidence="1">
    <location>
        <begin position="332"/>
        <end position="351"/>
    </location>
</feature>
<protein>
    <submittedName>
        <fullName evidence="2">Uncharacterized protein</fullName>
    </submittedName>
</protein>
<feature type="compositionally biased region" description="Basic and acidic residues" evidence="1">
    <location>
        <begin position="558"/>
        <end position="575"/>
    </location>
</feature>
<feature type="compositionally biased region" description="Low complexity" evidence="1">
    <location>
        <begin position="301"/>
        <end position="329"/>
    </location>
</feature>
<proteinExistence type="predicted"/>
<evidence type="ECO:0000256" key="1">
    <source>
        <dbReference type="SAM" id="MobiDB-lite"/>
    </source>
</evidence>
<dbReference type="Proteomes" id="UP000028194">
    <property type="component" value="Chromosome"/>
</dbReference>
<dbReference type="HOGENOM" id="CLU_473814_0_0_2"/>
<feature type="region of interest" description="Disordered" evidence="1">
    <location>
        <begin position="292"/>
        <end position="375"/>
    </location>
</feature>
<dbReference type="KEGG" id="nev:NTE_00281"/>
<name>A0A075MM77_9ARCH</name>